<comment type="caution">
    <text evidence="1">The sequence shown here is derived from an EMBL/GenBank/DDBJ whole genome shotgun (WGS) entry which is preliminary data.</text>
</comment>
<organism evidence="1 2">
    <name type="scientific">Actinopolyspora mortivallis</name>
    <dbReference type="NCBI Taxonomy" id="33906"/>
    <lineage>
        <taxon>Bacteria</taxon>
        <taxon>Bacillati</taxon>
        <taxon>Actinomycetota</taxon>
        <taxon>Actinomycetes</taxon>
        <taxon>Actinopolysporales</taxon>
        <taxon>Actinopolysporaceae</taxon>
        <taxon>Actinopolyspora</taxon>
    </lineage>
</organism>
<dbReference type="Proteomes" id="UP000239352">
    <property type="component" value="Unassembled WGS sequence"/>
</dbReference>
<dbReference type="InParanoid" id="A0A2T0GSD5"/>
<evidence type="ECO:0000313" key="2">
    <source>
        <dbReference type="Proteomes" id="UP000239352"/>
    </source>
</evidence>
<accession>A0A2T0GSD5</accession>
<evidence type="ECO:0000313" key="1">
    <source>
        <dbReference type="EMBL" id="PRW62032.1"/>
    </source>
</evidence>
<sequence length="67" mass="7260">MAPREFARRVTVNHGIDADPAVPFVGLDEAYDLLDHTECTATELDAEVIDEGRRIAARPHGTTDPSG</sequence>
<dbReference type="EMBL" id="PVSR01000044">
    <property type="protein sequence ID" value="PRW62032.1"/>
    <property type="molecule type" value="Genomic_DNA"/>
</dbReference>
<reference evidence="1 2" key="1">
    <citation type="submission" date="2018-03" db="EMBL/GenBank/DDBJ databases">
        <title>Actinopolyspora mortivallis from Sahara, screening for active biomolecules.</title>
        <authorList>
            <person name="Selama O."/>
            <person name="Wellington E.M.H."/>
            <person name="Hacene H."/>
        </authorList>
    </citation>
    <scope>NUCLEOTIDE SEQUENCE [LARGE SCALE GENOMIC DNA]</scope>
    <source>
        <strain evidence="1 2">M5A</strain>
    </source>
</reference>
<dbReference type="RefSeq" id="WP_106115018.1">
    <property type="nucleotide sequence ID" value="NZ_PVSR01000044.1"/>
</dbReference>
<keyword evidence="2" id="KW-1185">Reference proteome</keyword>
<proteinExistence type="predicted"/>
<protein>
    <submittedName>
        <fullName evidence="1">Uncharacterized protein</fullName>
    </submittedName>
</protein>
<gene>
    <name evidence="1" type="ORF">CEP50_17475</name>
</gene>
<name>A0A2T0GSD5_ACTMO</name>
<dbReference type="AlphaFoldDB" id="A0A2T0GSD5"/>